<dbReference type="OrthoDB" id="9801888at2"/>
<sequence>MIEKYQDISENEKSQRENLDMKNFKEERNVAVVASVAEVSQQKLWTSEFKSFSALAKEGKNLKPLRKLFGNFILEKNTVLFPSERGVGKSFLAMQLAIKVAAGDTEFLGEEIELNGNVLYLNLELGDHSIKKRMDTLLGNNNPESKYEAYCFSPRSGFFENVESIRNFCKEYNPVLIVIDNLRTAFSKDNERNHEMSKMIKEINRLKDDFNCAFLVVHHSKKGSYNQLTHSDMQSGAGALTDLVDADFFLRKSYLNIDYRILKRMKSREAEESDSATLLRLNRETLWFEVQEKDVDESQHVLLEKSDAVKEKQRDKANALFKQGISDTNIADEIGVHKSTVGRWRKELEN</sequence>
<dbReference type="Pfam" id="PF13481">
    <property type="entry name" value="AAA_25"/>
    <property type="match status" value="1"/>
</dbReference>
<dbReference type="AlphaFoldDB" id="A0A2T5J4A2"/>
<proteinExistence type="predicted"/>
<feature type="region of interest" description="Disordered" evidence="1">
    <location>
        <begin position="1"/>
        <end position="20"/>
    </location>
</feature>
<reference evidence="2 3" key="1">
    <citation type="submission" date="2018-04" db="EMBL/GenBank/DDBJ databases">
        <title>Genomic Encyclopedia of Archaeal and Bacterial Type Strains, Phase II (KMG-II): from individual species to whole genera.</title>
        <authorList>
            <person name="Goeker M."/>
        </authorList>
    </citation>
    <scope>NUCLEOTIDE SEQUENCE [LARGE SCALE GENOMIC DNA]</scope>
    <source>
        <strain evidence="2 3">DSM 26809</strain>
    </source>
</reference>
<accession>A0A2T5J4A2</accession>
<name>A0A2T5J4A2_9SPHI</name>
<keyword evidence="2" id="KW-0238">DNA-binding</keyword>
<dbReference type="GO" id="GO:0003677">
    <property type="term" value="F:DNA binding"/>
    <property type="evidence" value="ECO:0007669"/>
    <property type="project" value="UniProtKB-KW"/>
</dbReference>
<comment type="caution">
    <text evidence="2">The sequence shown here is derived from an EMBL/GenBank/DDBJ whole genome shotgun (WGS) entry which is preliminary data.</text>
</comment>
<gene>
    <name evidence="2" type="ORF">C8P68_1201</name>
</gene>
<protein>
    <submittedName>
        <fullName evidence="2">Homeodomain-like domain-containing protein</fullName>
    </submittedName>
</protein>
<keyword evidence="3" id="KW-1185">Reference proteome</keyword>
<evidence type="ECO:0000256" key="1">
    <source>
        <dbReference type="SAM" id="MobiDB-lite"/>
    </source>
</evidence>
<dbReference type="Proteomes" id="UP000244168">
    <property type="component" value="Unassembled WGS sequence"/>
</dbReference>
<organism evidence="2 3">
    <name type="scientific">Mucilaginibacter yixingensis</name>
    <dbReference type="NCBI Taxonomy" id="1295612"/>
    <lineage>
        <taxon>Bacteria</taxon>
        <taxon>Pseudomonadati</taxon>
        <taxon>Bacteroidota</taxon>
        <taxon>Sphingobacteriia</taxon>
        <taxon>Sphingobacteriales</taxon>
        <taxon>Sphingobacteriaceae</taxon>
        <taxon>Mucilaginibacter</taxon>
    </lineage>
</organism>
<dbReference type="SUPFAM" id="SSF52540">
    <property type="entry name" value="P-loop containing nucleoside triphosphate hydrolases"/>
    <property type="match status" value="1"/>
</dbReference>
<dbReference type="InterPro" id="IPR027417">
    <property type="entry name" value="P-loop_NTPase"/>
</dbReference>
<evidence type="ECO:0000313" key="2">
    <source>
        <dbReference type="EMBL" id="PTQ91687.1"/>
    </source>
</evidence>
<dbReference type="Gene3D" id="3.40.50.300">
    <property type="entry name" value="P-loop containing nucleotide triphosphate hydrolases"/>
    <property type="match status" value="1"/>
</dbReference>
<dbReference type="RefSeq" id="WP_107831789.1">
    <property type="nucleotide sequence ID" value="NZ_CP160205.1"/>
</dbReference>
<evidence type="ECO:0000313" key="3">
    <source>
        <dbReference type="Proteomes" id="UP000244168"/>
    </source>
</evidence>
<dbReference type="EMBL" id="QAOQ01000020">
    <property type="protein sequence ID" value="PTQ91687.1"/>
    <property type="molecule type" value="Genomic_DNA"/>
</dbReference>
<keyword evidence="2" id="KW-0371">Homeobox</keyword>